<comment type="caution">
    <text evidence="2">The sequence shown here is derived from an EMBL/GenBank/DDBJ whole genome shotgun (WGS) entry which is preliminary data.</text>
</comment>
<dbReference type="PROSITE" id="PS51379">
    <property type="entry name" value="4FE4S_FER_2"/>
    <property type="match status" value="1"/>
</dbReference>
<feature type="domain" description="4Fe-4S ferredoxin-type" evidence="1">
    <location>
        <begin position="100"/>
        <end position="122"/>
    </location>
</feature>
<dbReference type="EMBL" id="BARV01012044">
    <property type="protein sequence ID" value="GAI15015.1"/>
    <property type="molecule type" value="Genomic_DNA"/>
</dbReference>
<dbReference type="PROSITE" id="PS00198">
    <property type="entry name" value="4FE4S_FER_1"/>
    <property type="match status" value="1"/>
</dbReference>
<evidence type="ECO:0000313" key="2">
    <source>
        <dbReference type="EMBL" id="GAI15015.1"/>
    </source>
</evidence>
<proteinExistence type="predicted"/>
<feature type="non-terminal residue" evidence="2">
    <location>
        <position position="1"/>
    </location>
</feature>
<dbReference type="Pfam" id="PF00037">
    <property type="entry name" value="Fer4"/>
    <property type="match status" value="1"/>
</dbReference>
<reference evidence="2" key="1">
    <citation type="journal article" date="2014" name="Front. Microbiol.">
        <title>High frequency of phylogenetically diverse reductive dehalogenase-homologous genes in deep subseafloor sedimentary metagenomes.</title>
        <authorList>
            <person name="Kawai M."/>
            <person name="Futagami T."/>
            <person name="Toyoda A."/>
            <person name="Takaki Y."/>
            <person name="Nishi S."/>
            <person name="Hori S."/>
            <person name="Arai W."/>
            <person name="Tsubouchi T."/>
            <person name="Morono Y."/>
            <person name="Uchiyama I."/>
            <person name="Ito T."/>
            <person name="Fujiyama A."/>
            <person name="Inagaki F."/>
            <person name="Takami H."/>
        </authorList>
    </citation>
    <scope>NUCLEOTIDE SEQUENCE</scope>
    <source>
        <strain evidence="2">Expedition CK06-06</strain>
    </source>
</reference>
<dbReference type="InterPro" id="IPR017896">
    <property type="entry name" value="4Fe4S_Fe-S-bd"/>
</dbReference>
<accession>X1MJZ5</accession>
<sequence>EADYIKVEQPSGDAIETRRRKDEAAIELARQWQEKDFASLKEMSSVEKFNYWFEQFSHCIKCYGCRDACPICYCKDCSLEADRGFVLAGEVPPDVMFPMVRITHVMDSCVNCGQCQDVCPMELPLSRLIFMLSRELAGIFDYEPGMDVSALPPLRTVTDQELSLSDVEVAF</sequence>
<gene>
    <name evidence="2" type="ORF">S06H3_22506</name>
</gene>
<evidence type="ECO:0000259" key="1">
    <source>
        <dbReference type="PROSITE" id="PS51379"/>
    </source>
</evidence>
<dbReference type="InterPro" id="IPR009051">
    <property type="entry name" value="Helical_ferredxn"/>
</dbReference>
<dbReference type="InterPro" id="IPR017900">
    <property type="entry name" value="4Fe4S_Fe_S_CS"/>
</dbReference>
<name>X1MJZ5_9ZZZZ</name>
<dbReference type="GO" id="GO:0051536">
    <property type="term" value="F:iron-sulfur cluster binding"/>
    <property type="evidence" value="ECO:0007669"/>
    <property type="project" value="InterPro"/>
</dbReference>
<dbReference type="AlphaFoldDB" id="X1MJZ5"/>
<protein>
    <recommendedName>
        <fullName evidence="1">4Fe-4S ferredoxin-type domain-containing protein</fullName>
    </recommendedName>
</protein>
<organism evidence="2">
    <name type="scientific">marine sediment metagenome</name>
    <dbReference type="NCBI Taxonomy" id="412755"/>
    <lineage>
        <taxon>unclassified sequences</taxon>
        <taxon>metagenomes</taxon>
        <taxon>ecological metagenomes</taxon>
    </lineage>
</organism>
<dbReference type="Gene3D" id="1.10.1060.10">
    <property type="entry name" value="Alpha-helical ferredoxin"/>
    <property type="match status" value="1"/>
</dbReference>
<dbReference type="SUPFAM" id="SSF46548">
    <property type="entry name" value="alpha-helical ferredoxin"/>
    <property type="match status" value="1"/>
</dbReference>